<reference evidence="2 3" key="1">
    <citation type="journal article" date="2020" name="Nat. Food">
        <title>A phased Vanilla planifolia genome enables genetic improvement of flavour and production.</title>
        <authorList>
            <person name="Hasing T."/>
            <person name="Tang H."/>
            <person name="Brym M."/>
            <person name="Khazi F."/>
            <person name="Huang T."/>
            <person name="Chambers A.H."/>
        </authorList>
    </citation>
    <scope>NUCLEOTIDE SEQUENCE [LARGE SCALE GENOMIC DNA]</scope>
    <source>
        <tissue evidence="2">Leaf</tissue>
    </source>
</reference>
<organism evidence="2 3">
    <name type="scientific">Vanilla planifolia</name>
    <name type="common">Vanilla</name>
    <dbReference type="NCBI Taxonomy" id="51239"/>
    <lineage>
        <taxon>Eukaryota</taxon>
        <taxon>Viridiplantae</taxon>
        <taxon>Streptophyta</taxon>
        <taxon>Embryophyta</taxon>
        <taxon>Tracheophyta</taxon>
        <taxon>Spermatophyta</taxon>
        <taxon>Magnoliopsida</taxon>
        <taxon>Liliopsida</taxon>
        <taxon>Asparagales</taxon>
        <taxon>Orchidaceae</taxon>
        <taxon>Vanilloideae</taxon>
        <taxon>Vanilleae</taxon>
        <taxon>Vanilla</taxon>
    </lineage>
</organism>
<accession>A0A835RNC0</accession>
<protein>
    <submittedName>
        <fullName evidence="2">Uncharacterized protein</fullName>
    </submittedName>
</protein>
<dbReference type="EMBL" id="JADCNL010000002">
    <property type="protein sequence ID" value="KAG0492299.1"/>
    <property type="molecule type" value="Genomic_DNA"/>
</dbReference>
<comment type="caution">
    <text evidence="2">The sequence shown here is derived from an EMBL/GenBank/DDBJ whole genome shotgun (WGS) entry which is preliminary data.</text>
</comment>
<dbReference type="PANTHER" id="PTHR33696">
    <property type="entry name" value="T22J18.15-RELATED"/>
    <property type="match status" value="1"/>
</dbReference>
<name>A0A835RNC0_VANPL</name>
<proteinExistence type="predicted"/>
<sequence>MEPNPSLSILQDDAPLSPSPLFDGRRPSRQRGSSSSSSASSRSGSPSSFAASASPSPFHPIPSFAIPFSWEHKPGIPKSPFASAASREGAIRIEIVSGAGPLLLPLPPSFRSAAVLSRKKRSHAGIDPFAAALAECAKDAPHSTSDDLDSLWFRRSVSPGVIDSKTAGIWRWATLAGRLGLYASCKTSCSVSEAAAIVIPGLASEPPAPSASNDKTNEADPKKI</sequence>
<evidence type="ECO:0000313" key="3">
    <source>
        <dbReference type="Proteomes" id="UP000636800"/>
    </source>
</evidence>
<feature type="region of interest" description="Disordered" evidence="1">
    <location>
        <begin position="1"/>
        <end position="55"/>
    </location>
</feature>
<evidence type="ECO:0000313" key="2">
    <source>
        <dbReference type="EMBL" id="KAG0492299.1"/>
    </source>
</evidence>
<gene>
    <name evidence="2" type="ORF">HPP92_005697</name>
</gene>
<feature type="compositionally biased region" description="Basic and acidic residues" evidence="1">
    <location>
        <begin position="215"/>
        <end position="224"/>
    </location>
</feature>
<feature type="compositionally biased region" description="Low complexity" evidence="1">
    <location>
        <begin position="30"/>
        <end position="55"/>
    </location>
</feature>
<dbReference type="PANTHER" id="PTHR33696:SF1">
    <property type="entry name" value="T22J18.15"/>
    <property type="match status" value="1"/>
</dbReference>
<dbReference type="AlphaFoldDB" id="A0A835RNC0"/>
<dbReference type="Proteomes" id="UP000636800">
    <property type="component" value="Chromosome 2"/>
</dbReference>
<dbReference type="OrthoDB" id="1911210at2759"/>
<keyword evidence="3" id="KW-1185">Reference proteome</keyword>
<feature type="region of interest" description="Disordered" evidence="1">
    <location>
        <begin position="203"/>
        <end position="224"/>
    </location>
</feature>
<evidence type="ECO:0000256" key="1">
    <source>
        <dbReference type="SAM" id="MobiDB-lite"/>
    </source>
</evidence>